<dbReference type="AlphaFoldDB" id="A0A9J7BQD0"/>
<dbReference type="SFLD" id="SFLDS00029">
    <property type="entry name" value="Radical_SAM"/>
    <property type="match status" value="1"/>
</dbReference>
<keyword evidence="5" id="KW-0411">Iron-sulfur</keyword>
<dbReference type="Pfam" id="PF04055">
    <property type="entry name" value="Radical_SAM"/>
    <property type="match status" value="1"/>
</dbReference>
<dbReference type="PROSITE" id="PS51918">
    <property type="entry name" value="RADICAL_SAM"/>
    <property type="match status" value="1"/>
</dbReference>
<keyword evidence="2" id="KW-0949">S-adenosyl-L-methionine</keyword>
<proteinExistence type="predicted"/>
<evidence type="ECO:0000313" key="8">
    <source>
        <dbReference type="Proteomes" id="UP001059380"/>
    </source>
</evidence>
<dbReference type="EMBL" id="CP093313">
    <property type="protein sequence ID" value="UWZ84769.1"/>
    <property type="molecule type" value="Genomic_DNA"/>
</dbReference>
<dbReference type="PANTHER" id="PTHR43524">
    <property type="entry name" value="RADICAL SAM SUPERFAMILY PROTEIN"/>
    <property type="match status" value="1"/>
</dbReference>
<dbReference type="SUPFAM" id="SSF102114">
    <property type="entry name" value="Radical SAM enzymes"/>
    <property type="match status" value="1"/>
</dbReference>
<evidence type="ECO:0000256" key="1">
    <source>
        <dbReference type="ARBA" id="ARBA00001966"/>
    </source>
</evidence>
<name>A0A9J7BQD0_9BACT</name>
<dbReference type="PANTHER" id="PTHR43524:SF1">
    <property type="entry name" value="RADICAL SAM SUPERFAMILY PROTEIN"/>
    <property type="match status" value="1"/>
</dbReference>
<evidence type="ECO:0000256" key="5">
    <source>
        <dbReference type="ARBA" id="ARBA00023014"/>
    </source>
</evidence>
<dbReference type="Gene3D" id="3.20.20.70">
    <property type="entry name" value="Aldolase class I"/>
    <property type="match status" value="1"/>
</dbReference>
<dbReference type="GO" id="GO:0046872">
    <property type="term" value="F:metal ion binding"/>
    <property type="evidence" value="ECO:0007669"/>
    <property type="project" value="UniProtKB-KW"/>
</dbReference>
<organism evidence="7 8">
    <name type="scientific">Occallatibacter riparius</name>
    <dbReference type="NCBI Taxonomy" id="1002689"/>
    <lineage>
        <taxon>Bacteria</taxon>
        <taxon>Pseudomonadati</taxon>
        <taxon>Acidobacteriota</taxon>
        <taxon>Terriglobia</taxon>
        <taxon>Terriglobales</taxon>
        <taxon>Acidobacteriaceae</taxon>
        <taxon>Occallatibacter</taxon>
    </lineage>
</organism>
<dbReference type="CDD" id="cd01335">
    <property type="entry name" value="Radical_SAM"/>
    <property type="match status" value="1"/>
</dbReference>
<dbReference type="Proteomes" id="UP001059380">
    <property type="component" value="Chromosome"/>
</dbReference>
<dbReference type="KEGG" id="orp:MOP44_02265"/>
<keyword evidence="8" id="KW-1185">Reference proteome</keyword>
<evidence type="ECO:0000256" key="2">
    <source>
        <dbReference type="ARBA" id="ARBA00022691"/>
    </source>
</evidence>
<reference evidence="7" key="1">
    <citation type="submission" date="2021-04" db="EMBL/GenBank/DDBJ databases">
        <title>Phylogenetic analysis of Acidobacteriaceae.</title>
        <authorList>
            <person name="Qiu L."/>
            <person name="Zhang Q."/>
        </authorList>
    </citation>
    <scope>NUCLEOTIDE SEQUENCE</scope>
    <source>
        <strain evidence="7">DSM 25168</strain>
    </source>
</reference>
<dbReference type="GO" id="GO:0003824">
    <property type="term" value="F:catalytic activity"/>
    <property type="evidence" value="ECO:0007669"/>
    <property type="project" value="InterPro"/>
</dbReference>
<accession>A0A9J7BQD0</accession>
<keyword evidence="4" id="KW-0408">Iron</keyword>
<protein>
    <submittedName>
        <fullName evidence="7">Radical SAM protein</fullName>
    </submittedName>
</protein>
<dbReference type="RefSeq" id="WP_260794275.1">
    <property type="nucleotide sequence ID" value="NZ_CP093313.1"/>
</dbReference>
<evidence type="ECO:0000256" key="4">
    <source>
        <dbReference type="ARBA" id="ARBA00023004"/>
    </source>
</evidence>
<evidence type="ECO:0000256" key="3">
    <source>
        <dbReference type="ARBA" id="ARBA00022723"/>
    </source>
</evidence>
<dbReference type="SFLD" id="SFLDG01067">
    <property type="entry name" value="SPASM/twitch_domain_containing"/>
    <property type="match status" value="1"/>
</dbReference>
<evidence type="ECO:0000259" key="6">
    <source>
        <dbReference type="PROSITE" id="PS51918"/>
    </source>
</evidence>
<keyword evidence="3" id="KW-0479">Metal-binding</keyword>
<evidence type="ECO:0000313" key="7">
    <source>
        <dbReference type="EMBL" id="UWZ84769.1"/>
    </source>
</evidence>
<comment type="cofactor">
    <cofactor evidence="1">
        <name>[4Fe-4S] cluster</name>
        <dbReference type="ChEBI" id="CHEBI:49883"/>
    </cofactor>
</comment>
<sequence length="398" mass="43013">MSPDSKIRDGSLSARMFGLAGRFRDIDPQLTRVIVPWINRHPRYLAGFLRLVHTHAQSKRIRARMLADGLKVPPFFVLSVTSRCNLRCAGCYAAAVGTVAAKPARPGLDLSAWYRVVDEAIQLGVMAFLIAGGEPFLLPGIVNLFSDHPDRLFLVFTNGTALTQADYDTLKACTNTVIVVSLEGDRDLTDLRRGRGVYEKALGTLDRLRTDGILTGIAVTIGSANIGYWTDPHHIDELIAHSGPLAMFIEQIPTAGCDAGATLTDEQRRLFRQTVVQYRDRMTGGAFIIHSPGDEETLGGCVSAGRGFAHINPSGDVTACPVSALATHNVKSASLREALASPLFTLIRDNLHLLETEGHPCGLSAHALELEEMAEGLGAYRSGMSEAVSVEQQLISLS</sequence>
<dbReference type="InterPro" id="IPR058240">
    <property type="entry name" value="rSAM_sf"/>
</dbReference>
<dbReference type="InterPro" id="IPR013785">
    <property type="entry name" value="Aldolase_TIM"/>
</dbReference>
<dbReference type="InterPro" id="IPR007197">
    <property type="entry name" value="rSAM"/>
</dbReference>
<feature type="domain" description="Radical SAM core" evidence="6">
    <location>
        <begin position="70"/>
        <end position="286"/>
    </location>
</feature>
<dbReference type="GO" id="GO:0051536">
    <property type="term" value="F:iron-sulfur cluster binding"/>
    <property type="evidence" value="ECO:0007669"/>
    <property type="project" value="UniProtKB-KW"/>
</dbReference>
<gene>
    <name evidence="7" type="ORF">MOP44_02265</name>
</gene>